<comment type="caution">
    <text evidence="2">The sequence shown here is derived from an EMBL/GenBank/DDBJ whole genome shotgun (WGS) entry which is preliminary data.</text>
</comment>
<protein>
    <recommendedName>
        <fullName evidence="4">Homeobox domain-containing protein</fullName>
    </recommendedName>
</protein>
<dbReference type="Proteomes" id="UP000784294">
    <property type="component" value="Unassembled WGS sequence"/>
</dbReference>
<dbReference type="AlphaFoldDB" id="A0A3S5CNE3"/>
<proteinExistence type="predicted"/>
<evidence type="ECO:0000256" key="1">
    <source>
        <dbReference type="SAM" id="SignalP"/>
    </source>
</evidence>
<dbReference type="EMBL" id="CAAALY010059911">
    <property type="protein sequence ID" value="VEL23079.1"/>
    <property type="molecule type" value="Genomic_DNA"/>
</dbReference>
<reference evidence="2" key="1">
    <citation type="submission" date="2018-11" db="EMBL/GenBank/DDBJ databases">
        <authorList>
            <consortium name="Pathogen Informatics"/>
        </authorList>
    </citation>
    <scope>NUCLEOTIDE SEQUENCE</scope>
</reference>
<evidence type="ECO:0000313" key="3">
    <source>
        <dbReference type="Proteomes" id="UP000784294"/>
    </source>
</evidence>
<sequence>MRLTILRPLLSPITMLCLTAILADLWKLGPPGNFVLPWKTLNPPSVLALRLNTPIHFRRPLLLASAANQLPPSSDQSQHQHLQQDCQSQTHSLQTASIRASAAFNLTSHLHFPYHPTHLHWPYHHQTHHHHLERHCPVEEKLISRSKGLFQFSPKQLAEQVTYLEAQKYYQLEVRSLCLIFFNKRI</sequence>
<feature type="chain" id="PRO_5018625514" description="Homeobox domain-containing protein" evidence="1">
    <location>
        <begin position="24"/>
        <end position="186"/>
    </location>
</feature>
<evidence type="ECO:0008006" key="4">
    <source>
        <dbReference type="Google" id="ProtNLM"/>
    </source>
</evidence>
<keyword evidence="1" id="KW-0732">Signal</keyword>
<name>A0A3S5CNE3_9PLAT</name>
<organism evidence="2 3">
    <name type="scientific">Protopolystoma xenopodis</name>
    <dbReference type="NCBI Taxonomy" id="117903"/>
    <lineage>
        <taxon>Eukaryota</taxon>
        <taxon>Metazoa</taxon>
        <taxon>Spiralia</taxon>
        <taxon>Lophotrochozoa</taxon>
        <taxon>Platyhelminthes</taxon>
        <taxon>Monogenea</taxon>
        <taxon>Polyopisthocotylea</taxon>
        <taxon>Polystomatidea</taxon>
        <taxon>Polystomatidae</taxon>
        <taxon>Protopolystoma</taxon>
    </lineage>
</organism>
<evidence type="ECO:0000313" key="2">
    <source>
        <dbReference type="EMBL" id="VEL23079.1"/>
    </source>
</evidence>
<accession>A0A3S5CNE3</accession>
<feature type="signal peptide" evidence="1">
    <location>
        <begin position="1"/>
        <end position="23"/>
    </location>
</feature>
<gene>
    <name evidence="2" type="ORF">PXEA_LOCUS16519</name>
</gene>
<keyword evidence="3" id="KW-1185">Reference proteome</keyword>